<dbReference type="Proteomes" id="UP000663864">
    <property type="component" value="Unassembled WGS sequence"/>
</dbReference>
<dbReference type="GO" id="GO:0034220">
    <property type="term" value="P:monoatomic ion transmembrane transport"/>
    <property type="evidence" value="ECO:0007669"/>
    <property type="project" value="UniProtKB-KW"/>
</dbReference>
<dbReference type="AlphaFoldDB" id="A0A815GWG5"/>
<keyword evidence="9" id="KW-1133">Transmembrane helix</keyword>
<dbReference type="PROSITE" id="PS50088">
    <property type="entry name" value="ANK_REPEAT"/>
    <property type="match status" value="1"/>
</dbReference>
<dbReference type="SUPFAM" id="SSF48403">
    <property type="entry name" value="Ankyrin repeat"/>
    <property type="match status" value="1"/>
</dbReference>
<keyword evidence="3" id="KW-0677">Repeat</keyword>
<reference evidence="10" key="1">
    <citation type="submission" date="2021-02" db="EMBL/GenBank/DDBJ databases">
        <authorList>
            <person name="Nowell W R."/>
        </authorList>
    </citation>
    <scope>NUCLEOTIDE SEQUENCE</scope>
</reference>
<keyword evidence="5" id="KW-0406">Ion transport</keyword>
<sequence length="574" mass="66774">MLELFENFPQWSEVTTYDNKRPIDIAAEYGHVDIVKKYLHKNENPNSIHTLIRGAIRRRTGSVLDYVRKNYGDEDNSAYRRALHYACRQFYGHQSIKPIISEWEMTTYDINGYTPLMVAIKHRRIDARKTQQSKNESTMWTMTNHNKWTALHEAIQNGYPEIVETMHANMERVDFEKMADMADEELRTPLHMAAAKGYPDLIKFFATEAQNACVHARDFIDRTPLHDAASWSTNDDDENKGRIEFIDILVKLKADINATDIRRDTPLHVACKTGSHMLVKHLLKLKVDLLVTNIQGFNCLEVAIEEGNERVVKYLLEHERGFELMRNAQNEYPDNTPMRKLIRSMPDMAKLIIDECTLTVGAEKSHIHMEIYNYEFLEDWYFIDDWKNAMMISGEINFNDVMFSDEKEAYYKLGYVMFILFALCMTVITTNVLIGLAVGEVQALLIKAKSAQLDMTYELVRDYEILRMQFNHCICNCCRRGTIFETQTYKAIDIIKLPCSTRLGKWLSKLFTHELFASELGDEASEDHTEQQMNILVEIQNEMRKLPKPQEDKNENKGFRGPNQHSKPKHVPNS</sequence>
<gene>
    <name evidence="10" type="ORF">ZHD862_LOCUS30294</name>
</gene>
<proteinExistence type="predicted"/>
<name>A0A815GWG5_9BILA</name>
<keyword evidence="6" id="KW-0407">Ion channel</keyword>
<comment type="caution">
    <text evidence="10">The sequence shown here is derived from an EMBL/GenBank/DDBJ whole genome shotgun (WGS) entry which is preliminary data.</text>
</comment>
<dbReference type="GO" id="GO:0022857">
    <property type="term" value="F:transmembrane transporter activity"/>
    <property type="evidence" value="ECO:0007669"/>
    <property type="project" value="TreeGrafter"/>
</dbReference>
<dbReference type="PANTHER" id="PTHR47143">
    <property type="entry name" value="TRANSIENT RECEPTOR POTENTIAL CATION CHANNEL PROTEIN PAINLESS"/>
    <property type="match status" value="1"/>
</dbReference>
<evidence type="ECO:0000256" key="3">
    <source>
        <dbReference type="ARBA" id="ARBA00022737"/>
    </source>
</evidence>
<feature type="compositionally biased region" description="Basic and acidic residues" evidence="8">
    <location>
        <begin position="541"/>
        <end position="558"/>
    </location>
</feature>
<protein>
    <submittedName>
        <fullName evidence="10">Uncharacterized protein</fullName>
    </submittedName>
</protein>
<dbReference type="EMBL" id="CAJNOT010002827">
    <property type="protein sequence ID" value="CAF1345856.1"/>
    <property type="molecule type" value="Genomic_DNA"/>
</dbReference>
<evidence type="ECO:0000256" key="1">
    <source>
        <dbReference type="ARBA" id="ARBA00022448"/>
    </source>
</evidence>
<dbReference type="SMART" id="SM00248">
    <property type="entry name" value="ANK"/>
    <property type="match status" value="7"/>
</dbReference>
<dbReference type="GO" id="GO:1902495">
    <property type="term" value="C:transmembrane transporter complex"/>
    <property type="evidence" value="ECO:0007669"/>
    <property type="project" value="TreeGrafter"/>
</dbReference>
<evidence type="ECO:0000256" key="9">
    <source>
        <dbReference type="SAM" id="Phobius"/>
    </source>
</evidence>
<dbReference type="InterPro" id="IPR002110">
    <property type="entry name" value="Ankyrin_rpt"/>
</dbReference>
<dbReference type="InterPro" id="IPR036770">
    <property type="entry name" value="Ankyrin_rpt-contain_sf"/>
</dbReference>
<feature type="region of interest" description="Disordered" evidence="8">
    <location>
        <begin position="538"/>
        <end position="574"/>
    </location>
</feature>
<keyword evidence="9" id="KW-0812">Transmembrane</keyword>
<evidence type="ECO:0000256" key="7">
    <source>
        <dbReference type="PROSITE-ProRule" id="PRU00023"/>
    </source>
</evidence>
<evidence type="ECO:0000313" key="11">
    <source>
        <dbReference type="Proteomes" id="UP000663864"/>
    </source>
</evidence>
<dbReference type="PANTHER" id="PTHR47143:SF3">
    <property type="entry name" value="PWWP DOMAIN-CONTAINING PROTEIN"/>
    <property type="match status" value="1"/>
</dbReference>
<keyword evidence="9" id="KW-0472">Membrane</keyword>
<feature type="repeat" description="ANK" evidence="7">
    <location>
        <begin position="262"/>
        <end position="294"/>
    </location>
</feature>
<dbReference type="Gene3D" id="1.25.40.20">
    <property type="entry name" value="Ankyrin repeat-containing domain"/>
    <property type="match status" value="1"/>
</dbReference>
<organism evidence="10 11">
    <name type="scientific">Rotaria sordida</name>
    <dbReference type="NCBI Taxonomy" id="392033"/>
    <lineage>
        <taxon>Eukaryota</taxon>
        <taxon>Metazoa</taxon>
        <taxon>Spiralia</taxon>
        <taxon>Gnathifera</taxon>
        <taxon>Rotifera</taxon>
        <taxon>Eurotatoria</taxon>
        <taxon>Bdelloidea</taxon>
        <taxon>Philodinida</taxon>
        <taxon>Philodinidae</taxon>
        <taxon>Rotaria</taxon>
    </lineage>
</organism>
<keyword evidence="2" id="KW-0716">Sensory transduction</keyword>
<dbReference type="Pfam" id="PF12796">
    <property type="entry name" value="Ank_2"/>
    <property type="match status" value="2"/>
</dbReference>
<evidence type="ECO:0000256" key="4">
    <source>
        <dbReference type="ARBA" id="ARBA00023043"/>
    </source>
</evidence>
<feature type="transmembrane region" description="Helical" evidence="9">
    <location>
        <begin position="413"/>
        <end position="439"/>
    </location>
</feature>
<evidence type="ECO:0000256" key="6">
    <source>
        <dbReference type="ARBA" id="ARBA00023303"/>
    </source>
</evidence>
<evidence type="ECO:0000256" key="2">
    <source>
        <dbReference type="ARBA" id="ARBA00022606"/>
    </source>
</evidence>
<evidence type="ECO:0000256" key="5">
    <source>
        <dbReference type="ARBA" id="ARBA00023065"/>
    </source>
</evidence>
<keyword evidence="1" id="KW-0813">Transport</keyword>
<evidence type="ECO:0000256" key="8">
    <source>
        <dbReference type="SAM" id="MobiDB-lite"/>
    </source>
</evidence>
<evidence type="ECO:0000313" key="10">
    <source>
        <dbReference type="EMBL" id="CAF1345856.1"/>
    </source>
</evidence>
<accession>A0A815GWG5</accession>
<dbReference type="InterPro" id="IPR052076">
    <property type="entry name" value="TRP_cation_channel"/>
</dbReference>
<keyword evidence="4 7" id="KW-0040">ANK repeat</keyword>